<accession>A0ABP3X6G2</accession>
<keyword evidence="4 5" id="KW-0472">Membrane</keyword>
<dbReference type="RefSeq" id="WP_224168170.1">
    <property type="nucleotide sequence ID" value="NZ_BAAACO010000001.1"/>
</dbReference>
<feature type="transmembrane region" description="Helical" evidence="5">
    <location>
        <begin position="55"/>
        <end position="74"/>
    </location>
</feature>
<feature type="transmembrane region" description="Helical" evidence="5">
    <location>
        <begin position="105"/>
        <end position="123"/>
    </location>
</feature>
<comment type="subcellular location">
    <subcellularLocation>
        <location evidence="1">Membrane</location>
        <topology evidence="1">Multi-pass membrane protein</topology>
    </subcellularLocation>
</comment>
<protein>
    <submittedName>
        <fullName evidence="7">FUSC family protein</fullName>
    </submittedName>
</protein>
<feature type="transmembrane region" description="Helical" evidence="5">
    <location>
        <begin position="7"/>
        <end position="26"/>
    </location>
</feature>
<keyword evidence="2 5" id="KW-0812">Transmembrane</keyword>
<feature type="transmembrane region" description="Helical" evidence="5">
    <location>
        <begin position="129"/>
        <end position="147"/>
    </location>
</feature>
<name>A0ABP3X6G2_9CLOT</name>
<feature type="transmembrane region" description="Helical" evidence="5">
    <location>
        <begin position="382"/>
        <end position="412"/>
    </location>
</feature>
<evidence type="ECO:0000256" key="2">
    <source>
        <dbReference type="ARBA" id="ARBA00022692"/>
    </source>
</evidence>
<evidence type="ECO:0000256" key="1">
    <source>
        <dbReference type="ARBA" id="ARBA00004141"/>
    </source>
</evidence>
<sequence>MDKKSILISSSKAIFTVCMLILYKILFGPENISIGLMFAFSVIAFLKLDLSLYPLYRGTVFVALSFFLLVMSFLAGLNPFLGLIINIFTIFIVSYLYMKESKNMVSYLFLFIYIYMVSINVPVNLLPKRFLSLMFGVLVIIISQLLFNKNKFSKKSSKLLLDGLLSIKEEINNLLENNKKFNTSILNNKMRELLNLINEQNSSIFFSTILFKHYFNIAISLERLAITIDKINLLDDLNIRCSFLNDLNLEISNLINIISKKNHNTIGFSLKYKDNFKKYPLLKECSDLLNILNTNFLFLNDYKYKIKITLKDIKLKKKNININSLDCNFSIKVALAVSIPLFFIELFSIPNGKWIIITIYVLLQPLSDDTIIKTKKRIKGTVIAVSLFILIFGILSINIPETLFLFVVLFFYFYAKDYYIKVIFTSLLALSVNLSNCSLEFLSTTRFTFIIVGSIIALLVNKYLLPYTKVHHTNSLKDKYLILSNSLTKELCNLVDGNINEDRLIKLALHSNLIESKLLLIANNLNDSSLKNIISSENKIIKSIRFSILNIYSSKIKRSLS</sequence>
<feature type="transmembrane region" description="Helical" evidence="5">
    <location>
        <begin position="80"/>
        <end position="98"/>
    </location>
</feature>
<evidence type="ECO:0000256" key="3">
    <source>
        <dbReference type="ARBA" id="ARBA00022989"/>
    </source>
</evidence>
<evidence type="ECO:0000256" key="4">
    <source>
        <dbReference type="ARBA" id="ARBA00023136"/>
    </source>
</evidence>
<dbReference type="EMBL" id="BAAACO010000001">
    <property type="protein sequence ID" value="GAA0859627.1"/>
    <property type="molecule type" value="Genomic_DNA"/>
</dbReference>
<evidence type="ECO:0000313" key="7">
    <source>
        <dbReference type="EMBL" id="GAA0859627.1"/>
    </source>
</evidence>
<feature type="transmembrane region" description="Helical" evidence="5">
    <location>
        <begin position="32"/>
        <end position="48"/>
    </location>
</feature>
<dbReference type="Proteomes" id="UP001501764">
    <property type="component" value="Unassembled WGS sequence"/>
</dbReference>
<dbReference type="InterPro" id="IPR049453">
    <property type="entry name" value="Memb_transporter_dom"/>
</dbReference>
<comment type="caution">
    <text evidence="7">The sequence shown here is derived from an EMBL/GenBank/DDBJ whole genome shotgun (WGS) entry which is preliminary data.</text>
</comment>
<feature type="domain" description="Integral membrane bound transporter" evidence="6">
    <location>
        <begin position="341"/>
        <end position="460"/>
    </location>
</feature>
<proteinExistence type="predicted"/>
<keyword evidence="3 5" id="KW-1133">Transmembrane helix</keyword>
<keyword evidence="8" id="KW-1185">Reference proteome</keyword>
<reference evidence="8" key="1">
    <citation type="journal article" date="2019" name="Int. J. Syst. Evol. Microbiol.">
        <title>The Global Catalogue of Microorganisms (GCM) 10K type strain sequencing project: providing services to taxonomists for standard genome sequencing and annotation.</title>
        <authorList>
            <consortium name="The Broad Institute Genomics Platform"/>
            <consortium name="The Broad Institute Genome Sequencing Center for Infectious Disease"/>
            <person name="Wu L."/>
            <person name="Ma J."/>
        </authorList>
    </citation>
    <scope>NUCLEOTIDE SEQUENCE [LARGE SCALE GENOMIC DNA]</scope>
    <source>
        <strain evidence="8">JCM 6485</strain>
    </source>
</reference>
<organism evidence="7 8">
    <name type="scientific">Clostridium nitritogenes</name>
    <dbReference type="NCBI Taxonomy" id="83340"/>
    <lineage>
        <taxon>Bacteria</taxon>
        <taxon>Bacillati</taxon>
        <taxon>Bacillota</taxon>
        <taxon>Clostridia</taxon>
        <taxon>Eubacteriales</taxon>
        <taxon>Clostridiaceae</taxon>
        <taxon>Clostridium</taxon>
    </lineage>
</organism>
<dbReference type="Pfam" id="PF13515">
    <property type="entry name" value="FUSC_2"/>
    <property type="match status" value="1"/>
</dbReference>
<evidence type="ECO:0000313" key="8">
    <source>
        <dbReference type="Proteomes" id="UP001501764"/>
    </source>
</evidence>
<feature type="transmembrane region" description="Helical" evidence="5">
    <location>
        <begin position="447"/>
        <end position="465"/>
    </location>
</feature>
<gene>
    <name evidence="7" type="ORF">GCM10008916_22420</name>
</gene>
<evidence type="ECO:0000256" key="5">
    <source>
        <dbReference type="SAM" id="Phobius"/>
    </source>
</evidence>
<evidence type="ECO:0000259" key="6">
    <source>
        <dbReference type="Pfam" id="PF13515"/>
    </source>
</evidence>